<dbReference type="AlphaFoldDB" id="A0AAW1RCR7"/>
<feature type="compositionally biased region" description="Basic and acidic residues" evidence="1">
    <location>
        <begin position="59"/>
        <end position="82"/>
    </location>
</feature>
<evidence type="ECO:0000256" key="1">
    <source>
        <dbReference type="SAM" id="MobiDB-lite"/>
    </source>
</evidence>
<comment type="caution">
    <text evidence="2">The sequence shown here is derived from an EMBL/GenBank/DDBJ whole genome shotgun (WGS) entry which is preliminary data.</text>
</comment>
<gene>
    <name evidence="2" type="ORF">WJX81_005545</name>
</gene>
<feature type="region of interest" description="Disordered" evidence="1">
    <location>
        <begin position="59"/>
        <end position="126"/>
    </location>
</feature>
<name>A0AAW1RCR7_9CHLO</name>
<evidence type="ECO:0008006" key="4">
    <source>
        <dbReference type="Google" id="ProtNLM"/>
    </source>
</evidence>
<accession>A0AAW1RCR7</accession>
<sequence length="170" mass="17792">MADGVLLNLPSRGLLKCAAGAALVGKAPKTYVADHSTDPAQVVENDPSNVLVAALLQKRDRDADARRATDRVRAADKGKRPAEPGAAERPAKRSGCAAPEAGSSRHAEGEPSGSGVRGAGAHLSGEELRAKTIPELLELLRARGLPTTRGKKEELVQRLLCSRPRSARPG</sequence>
<organism evidence="2 3">
    <name type="scientific">Elliptochloris bilobata</name>
    <dbReference type="NCBI Taxonomy" id="381761"/>
    <lineage>
        <taxon>Eukaryota</taxon>
        <taxon>Viridiplantae</taxon>
        <taxon>Chlorophyta</taxon>
        <taxon>core chlorophytes</taxon>
        <taxon>Trebouxiophyceae</taxon>
        <taxon>Trebouxiophyceae incertae sedis</taxon>
        <taxon>Elliptochloris clade</taxon>
        <taxon>Elliptochloris</taxon>
    </lineage>
</organism>
<keyword evidence="3" id="KW-1185">Reference proteome</keyword>
<evidence type="ECO:0000313" key="2">
    <source>
        <dbReference type="EMBL" id="KAK9831885.1"/>
    </source>
</evidence>
<evidence type="ECO:0000313" key="3">
    <source>
        <dbReference type="Proteomes" id="UP001445335"/>
    </source>
</evidence>
<protein>
    <recommendedName>
        <fullName evidence="4">DET1- and DDB1-associated protein 1</fullName>
    </recommendedName>
</protein>
<proteinExistence type="predicted"/>
<dbReference type="InterPro" id="IPR036361">
    <property type="entry name" value="SAP_dom_sf"/>
</dbReference>
<dbReference type="Gene3D" id="1.10.720.30">
    <property type="entry name" value="SAP domain"/>
    <property type="match status" value="1"/>
</dbReference>
<dbReference type="EMBL" id="JALJOU010000044">
    <property type="protein sequence ID" value="KAK9831885.1"/>
    <property type="molecule type" value="Genomic_DNA"/>
</dbReference>
<reference evidence="2 3" key="1">
    <citation type="journal article" date="2024" name="Nat. Commun.">
        <title>Phylogenomics reveals the evolutionary origins of lichenization in chlorophyte algae.</title>
        <authorList>
            <person name="Puginier C."/>
            <person name="Libourel C."/>
            <person name="Otte J."/>
            <person name="Skaloud P."/>
            <person name="Haon M."/>
            <person name="Grisel S."/>
            <person name="Petersen M."/>
            <person name="Berrin J.G."/>
            <person name="Delaux P.M."/>
            <person name="Dal Grande F."/>
            <person name="Keller J."/>
        </authorList>
    </citation>
    <scope>NUCLEOTIDE SEQUENCE [LARGE SCALE GENOMIC DNA]</scope>
    <source>
        <strain evidence="2 3">SAG 245.80</strain>
    </source>
</reference>
<dbReference type="Proteomes" id="UP001445335">
    <property type="component" value="Unassembled WGS sequence"/>
</dbReference>